<dbReference type="RefSeq" id="WP_123270665.1">
    <property type="nucleotide sequence ID" value="NZ_RJJQ01000004.1"/>
</dbReference>
<sequence>MAQISRREAFGCMAGGVGMALLTGYSASAHARSAPVTRSVRPTVTDPAAIAAESVPETPSARLAASGLDQVVPLGAGMTAKTVENTVAIGSRPAAVVDTIASLADEFGAQAAGLVGRAEAHPILMLVPSTAREFQVWLDAGAASLTEVAGVTVTPLSPQLPWVVLNPNIDAATTTAAGGHHLSFEHTIAHEVFHAVTLPSGDQTAPRWLIEGAAEWASTALTGTVERKPARRPYLPTETQLYAPATGYDAYFFAEWFVAYLMKRDLGAGIDFYNKAITSPARETSPLARKYFGRSLEQLKRQWLADYDAETAGLD</sequence>
<evidence type="ECO:0008006" key="3">
    <source>
        <dbReference type="Google" id="ProtNLM"/>
    </source>
</evidence>
<dbReference type="Proteomes" id="UP000271678">
    <property type="component" value="Unassembled WGS sequence"/>
</dbReference>
<accession>A0A3M9MED6</accession>
<gene>
    <name evidence="1" type="ORF">EFY87_06575</name>
</gene>
<name>A0A3M9MED6_9MICO</name>
<protein>
    <recommendedName>
        <fullName evidence="3">Peptidase MA-like domain-containing protein</fullName>
    </recommendedName>
</protein>
<reference evidence="1 2" key="1">
    <citation type="submission" date="2018-11" db="EMBL/GenBank/DDBJ databases">
        <title>Draft genome of Simplicispira Flexivirga sp. BO-16.</title>
        <authorList>
            <person name="Im W.T."/>
        </authorList>
    </citation>
    <scope>NUCLEOTIDE SEQUENCE [LARGE SCALE GENOMIC DNA]</scope>
    <source>
        <strain evidence="1 2">BO-16</strain>
    </source>
</reference>
<dbReference type="EMBL" id="RJJQ01000004">
    <property type="protein sequence ID" value="RNI23926.1"/>
    <property type="molecule type" value="Genomic_DNA"/>
</dbReference>
<proteinExistence type="predicted"/>
<dbReference type="PROSITE" id="PS51318">
    <property type="entry name" value="TAT"/>
    <property type="match status" value="1"/>
</dbReference>
<comment type="caution">
    <text evidence="1">The sequence shown here is derived from an EMBL/GenBank/DDBJ whole genome shotgun (WGS) entry which is preliminary data.</text>
</comment>
<dbReference type="AlphaFoldDB" id="A0A3M9MED6"/>
<evidence type="ECO:0000313" key="2">
    <source>
        <dbReference type="Proteomes" id="UP000271678"/>
    </source>
</evidence>
<dbReference type="InterPro" id="IPR006311">
    <property type="entry name" value="TAT_signal"/>
</dbReference>
<dbReference type="OrthoDB" id="5242307at2"/>
<organism evidence="1 2">
    <name type="scientific">Flexivirga caeni</name>
    <dbReference type="NCBI Taxonomy" id="2294115"/>
    <lineage>
        <taxon>Bacteria</taxon>
        <taxon>Bacillati</taxon>
        <taxon>Actinomycetota</taxon>
        <taxon>Actinomycetes</taxon>
        <taxon>Micrococcales</taxon>
        <taxon>Dermacoccaceae</taxon>
        <taxon>Flexivirga</taxon>
    </lineage>
</organism>
<evidence type="ECO:0000313" key="1">
    <source>
        <dbReference type="EMBL" id="RNI23926.1"/>
    </source>
</evidence>
<keyword evidence="2" id="KW-1185">Reference proteome</keyword>